<dbReference type="AlphaFoldDB" id="X0X7B7"/>
<name>X0X7B7_9ZZZZ</name>
<dbReference type="EMBL" id="BARS01047336">
    <property type="protein sequence ID" value="GAG38930.1"/>
    <property type="molecule type" value="Genomic_DNA"/>
</dbReference>
<evidence type="ECO:0000313" key="7">
    <source>
        <dbReference type="EMBL" id="GAG38930.1"/>
    </source>
</evidence>
<dbReference type="GO" id="GO:0043039">
    <property type="term" value="P:tRNA aminoacylation"/>
    <property type="evidence" value="ECO:0007669"/>
    <property type="project" value="InterPro"/>
</dbReference>
<proteinExistence type="predicted"/>
<keyword evidence="3" id="KW-0067">ATP-binding</keyword>
<reference evidence="7" key="1">
    <citation type="journal article" date="2014" name="Front. Microbiol.">
        <title>High frequency of phylogenetically diverse reductive dehalogenase-homologous genes in deep subseafloor sedimentary metagenomes.</title>
        <authorList>
            <person name="Kawai M."/>
            <person name="Futagami T."/>
            <person name="Toyoda A."/>
            <person name="Takaki Y."/>
            <person name="Nishi S."/>
            <person name="Hori S."/>
            <person name="Arai W."/>
            <person name="Tsubouchi T."/>
            <person name="Morono Y."/>
            <person name="Uchiyama I."/>
            <person name="Ito T."/>
            <person name="Fujiyama A."/>
            <person name="Inagaki F."/>
            <person name="Takami H."/>
        </authorList>
    </citation>
    <scope>NUCLEOTIDE SEQUENCE</scope>
    <source>
        <strain evidence="7">Expedition CK06-06</strain>
    </source>
</reference>
<dbReference type="SUPFAM" id="SSF55681">
    <property type="entry name" value="Class II aaRS and biotin synthetases"/>
    <property type="match status" value="1"/>
</dbReference>
<feature type="domain" description="Phenylalanyl-tRNA synthetase" evidence="6">
    <location>
        <begin position="27"/>
        <end position="225"/>
    </location>
</feature>
<feature type="non-terminal residue" evidence="7">
    <location>
        <position position="226"/>
    </location>
</feature>
<comment type="caution">
    <text evidence="7">The sequence shown here is derived from an EMBL/GenBank/DDBJ whole genome shotgun (WGS) entry which is preliminary data.</text>
</comment>
<evidence type="ECO:0000256" key="1">
    <source>
        <dbReference type="ARBA" id="ARBA00022598"/>
    </source>
</evidence>
<organism evidence="7">
    <name type="scientific">marine sediment metagenome</name>
    <dbReference type="NCBI Taxonomy" id="412755"/>
    <lineage>
        <taxon>unclassified sequences</taxon>
        <taxon>metagenomes</taxon>
        <taxon>ecological metagenomes</taxon>
    </lineage>
</organism>
<evidence type="ECO:0000256" key="4">
    <source>
        <dbReference type="ARBA" id="ARBA00022917"/>
    </source>
</evidence>
<gene>
    <name evidence="7" type="ORF">S01H1_71116</name>
</gene>
<evidence type="ECO:0000259" key="6">
    <source>
        <dbReference type="Pfam" id="PF01409"/>
    </source>
</evidence>
<evidence type="ECO:0000256" key="3">
    <source>
        <dbReference type="ARBA" id="ARBA00022840"/>
    </source>
</evidence>
<sequence>MVEQTLHKNAPDERFSRKVIDALLARANLLEIEDHPVRQVWEDIRAALAEYEVISGDEVEDRQTSKAAEDHAWEQHAYRLDDRKALRYQMTTVTMSAIRGRTPPVRLLAAGRVFRPDREDATHSKVFHQVDGVCIEPGADVATFKATCERVLKAGVPGVSVAWREHDYGFVVPGFAALVSADNQQHEVLGGGMLRGETLDGAGYDASAASGFAWGLSLERLAMLKV</sequence>
<dbReference type="Pfam" id="PF01409">
    <property type="entry name" value="tRNA-synt_2d"/>
    <property type="match status" value="1"/>
</dbReference>
<keyword evidence="5" id="KW-0030">Aminoacyl-tRNA synthetase</keyword>
<dbReference type="GO" id="GO:0005524">
    <property type="term" value="F:ATP binding"/>
    <property type="evidence" value="ECO:0007669"/>
    <property type="project" value="UniProtKB-KW"/>
</dbReference>
<dbReference type="InterPro" id="IPR045864">
    <property type="entry name" value="aa-tRNA-synth_II/BPL/LPL"/>
</dbReference>
<keyword evidence="1" id="KW-0436">Ligase</keyword>
<protein>
    <recommendedName>
        <fullName evidence="6">Phenylalanyl-tRNA synthetase domain-containing protein</fullName>
    </recommendedName>
</protein>
<dbReference type="GO" id="GO:0006412">
    <property type="term" value="P:translation"/>
    <property type="evidence" value="ECO:0007669"/>
    <property type="project" value="UniProtKB-KW"/>
</dbReference>
<accession>X0X7B7</accession>
<dbReference type="Gene3D" id="3.30.930.10">
    <property type="entry name" value="Bira Bifunctional Protein, Domain 2"/>
    <property type="match status" value="1"/>
</dbReference>
<keyword evidence="2" id="KW-0547">Nucleotide-binding</keyword>
<keyword evidence="4" id="KW-0648">Protein biosynthesis</keyword>
<evidence type="ECO:0000256" key="5">
    <source>
        <dbReference type="ARBA" id="ARBA00023146"/>
    </source>
</evidence>
<dbReference type="GO" id="GO:0004812">
    <property type="term" value="F:aminoacyl-tRNA ligase activity"/>
    <property type="evidence" value="ECO:0007669"/>
    <property type="project" value="UniProtKB-KW"/>
</dbReference>
<evidence type="ECO:0000256" key="2">
    <source>
        <dbReference type="ARBA" id="ARBA00022741"/>
    </source>
</evidence>
<dbReference type="InterPro" id="IPR002319">
    <property type="entry name" value="Phenylalanyl-tRNA_Synthase"/>
</dbReference>
<dbReference type="GO" id="GO:0000049">
    <property type="term" value="F:tRNA binding"/>
    <property type="evidence" value="ECO:0007669"/>
    <property type="project" value="InterPro"/>
</dbReference>